<evidence type="ECO:0000313" key="2">
    <source>
        <dbReference type="EMBL" id="RKO94626.1"/>
    </source>
</evidence>
<dbReference type="EMBL" id="KZ993849">
    <property type="protein sequence ID" value="RKO94626.1"/>
    <property type="molecule type" value="Genomic_DNA"/>
</dbReference>
<organism evidence="2 3">
    <name type="scientific">Blyttiomyces helicus</name>
    <dbReference type="NCBI Taxonomy" id="388810"/>
    <lineage>
        <taxon>Eukaryota</taxon>
        <taxon>Fungi</taxon>
        <taxon>Fungi incertae sedis</taxon>
        <taxon>Chytridiomycota</taxon>
        <taxon>Chytridiomycota incertae sedis</taxon>
        <taxon>Chytridiomycetes</taxon>
        <taxon>Chytridiomycetes incertae sedis</taxon>
        <taxon>Blyttiomyces</taxon>
    </lineage>
</organism>
<feature type="chain" id="PRO_5020334462" evidence="1">
    <location>
        <begin position="28"/>
        <end position="231"/>
    </location>
</feature>
<reference evidence="3" key="1">
    <citation type="journal article" date="2018" name="Nat. Microbiol.">
        <title>Leveraging single-cell genomics to expand the fungal tree of life.</title>
        <authorList>
            <person name="Ahrendt S.R."/>
            <person name="Quandt C.A."/>
            <person name="Ciobanu D."/>
            <person name="Clum A."/>
            <person name="Salamov A."/>
            <person name="Andreopoulos B."/>
            <person name="Cheng J.F."/>
            <person name="Woyke T."/>
            <person name="Pelin A."/>
            <person name="Henrissat B."/>
            <person name="Reynolds N.K."/>
            <person name="Benny G.L."/>
            <person name="Smith M.E."/>
            <person name="James T.Y."/>
            <person name="Grigoriev I.V."/>
        </authorList>
    </citation>
    <scope>NUCLEOTIDE SEQUENCE [LARGE SCALE GENOMIC DNA]</scope>
</reference>
<proteinExistence type="predicted"/>
<keyword evidence="3" id="KW-1185">Reference proteome</keyword>
<protein>
    <submittedName>
        <fullName evidence="2">Uncharacterized protein</fullName>
    </submittedName>
</protein>
<evidence type="ECO:0000313" key="3">
    <source>
        <dbReference type="Proteomes" id="UP000269721"/>
    </source>
</evidence>
<accession>A0A4P9WU31</accession>
<gene>
    <name evidence="2" type="ORF">BDK51DRAFT_29622</name>
</gene>
<sequence>MNRQLKALIVSLVVLIAWMIWPRGLDSEVLAKKVLQTCGLQVPDSSWCTSMYEEIGHLKAQGKWKNTMLYLEVDARMCKGIQSPECTASMKALDHASQEAWWIMIASPQRAGGSRWEDTGDEPKLYDMPENWSKIYDIIAKLKREDRWPYRRRYSWFERIACTSSERICFVPKERDAIPIASIRYVPKEKDIRQSGRGICAGTKFQHHVISLKQWKTHVLAAFQRSDQELF</sequence>
<feature type="signal peptide" evidence="1">
    <location>
        <begin position="1"/>
        <end position="27"/>
    </location>
</feature>
<evidence type="ECO:0000256" key="1">
    <source>
        <dbReference type="SAM" id="SignalP"/>
    </source>
</evidence>
<name>A0A4P9WU31_9FUNG</name>
<dbReference type="Proteomes" id="UP000269721">
    <property type="component" value="Unassembled WGS sequence"/>
</dbReference>
<dbReference type="AlphaFoldDB" id="A0A4P9WU31"/>
<keyword evidence="1" id="KW-0732">Signal</keyword>